<proteinExistence type="predicted"/>
<feature type="compositionally biased region" description="Polar residues" evidence="1">
    <location>
        <begin position="1023"/>
        <end position="1039"/>
    </location>
</feature>
<dbReference type="EMBL" id="CM035417">
    <property type="protein sequence ID" value="KAH7423394.1"/>
    <property type="molecule type" value="Genomic_DNA"/>
</dbReference>
<feature type="region of interest" description="Disordered" evidence="1">
    <location>
        <begin position="1023"/>
        <end position="1060"/>
    </location>
</feature>
<feature type="compositionally biased region" description="Basic and acidic residues" evidence="1">
    <location>
        <begin position="502"/>
        <end position="519"/>
    </location>
</feature>
<protein>
    <submittedName>
        <fullName evidence="2">Uncharacterized protein</fullName>
    </submittedName>
</protein>
<feature type="compositionally biased region" description="Polar residues" evidence="1">
    <location>
        <begin position="567"/>
        <end position="589"/>
    </location>
</feature>
<organism evidence="2 3">
    <name type="scientific">Ceratopteris richardii</name>
    <name type="common">Triangle waterfern</name>
    <dbReference type="NCBI Taxonomy" id="49495"/>
    <lineage>
        <taxon>Eukaryota</taxon>
        <taxon>Viridiplantae</taxon>
        <taxon>Streptophyta</taxon>
        <taxon>Embryophyta</taxon>
        <taxon>Tracheophyta</taxon>
        <taxon>Polypodiopsida</taxon>
        <taxon>Polypodiidae</taxon>
        <taxon>Polypodiales</taxon>
        <taxon>Pteridineae</taxon>
        <taxon>Pteridaceae</taxon>
        <taxon>Parkerioideae</taxon>
        <taxon>Ceratopteris</taxon>
    </lineage>
</organism>
<keyword evidence="3" id="KW-1185">Reference proteome</keyword>
<sequence>METNPEVFLEGNEKHVLIKEEEQKVSQNSGTCLEDNKHAMSEAIFSLNPVLVADCTTESLPDELPVVQGNNTSMENDKDENASDQAEELSSGERTFQVLDKEIDPISDGSGRKNSSSELIGNTENACHPLSSFQENYIHRNPGGEKVECQHVSISNRTNDTVCSNPEFGMGSESFVTSATAIGSDDFSHFAVEKYGVDEHGDRGSLHTSADFAKSILEDAESVNVDVVINLKRFSNNLHSAHGTVSQIGESSAVITITEPEEAQDHVVDHKTSSETIDLASHELCSTSSKRIDNDDDGFEIAVVDDIEVMKAFPKDHLTEPVECSPISVGQCGSETIEKSGNNSEEPIQCTSVSRNENSLGQGCLINNDVTVENLITDRCVEPSVGVLQDRDIHTSQEQDLKGVNEDVHEEYHTDSGNVDNSCLMASAEVMPSRCDAKTMEADERSSNSDLGNTDARSCVVGKQLCQSTEDSASSECQHNGYVSDKDGGSSLDSTAGTRLDPSNECKPAEEEEGIDKGSENIADNVQCLAQQRKKIDVHHQFVREIVKIQHEREQYDRAQAEKQTLAQRTASSSQIGWNISSAREQSSCEGKDIIDDSQTEEKSMKNMAPYKQKKDLDQMQLTKIKKYLPIQSESVSSHHLITPKQSSKQVPCFLSQSIGAKEGTSSQVKQQRPISIYRPPVARESLSVEQRDLGKTHITSNQCSSHKTNNLLVNSGGPYRQIQATNSCSGMWKHSSSAEECYADSSEIGADVSSGLSIKVTFDTEKCQRRIHLSDNQHILPRNEKSGFMPSHNKSGVKFSRGEKVIASSNSFAQDLKTSPVNGQEPDHGELFARGTGRQSYQVMRSNLPHNGSSTESPIYHEKAGKSFDKVMEKNSFEQYENAANMQTSSWFQKSPRMLVHHGNDDTSFRNTPNNGYLPSSQNFNIASFQGTTFWPHSPKDNPISVVSEFVGIQASKETSVDLQNNLVPQQQQHTISRPHKLRVSQRHSLLKDKGKGKRDFQHKSSIEDIDSPFQAILRGASRSQPSVENSMPQTVSLSPAEKSADADPACKGSSMDWHAKDKPHMQETFRLGLISSQSTVSRRGQSLSVQAQPMASSLGGSLLPPCMQEKWGDIVDDQTDSSDHLQNNGDSKKKIPLHKLPYGGSNDSKQERVLNRYEGISSMQKHVGPLREYSTAEAPARKCTFERLCAPNNFQESILGPPPKVLDSRGVNKNFHSDTYNNADSISHRLQQSYQFSAMKHEKSDNSSTGGQRVVVQAYAEVKKRRSKHELYVPRRGS</sequence>
<dbReference type="AlphaFoldDB" id="A0A8T2TPP8"/>
<comment type="caution">
    <text evidence="2">The sequence shown here is derived from an EMBL/GenBank/DDBJ whole genome shotgun (WGS) entry which is preliminary data.</text>
</comment>
<evidence type="ECO:0000256" key="1">
    <source>
        <dbReference type="SAM" id="MobiDB-lite"/>
    </source>
</evidence>
<feature type="region of interest" description="Disordered" evidence="1">
    <location>
        <begin position="474"/>
        <end position="519"/>
    </location>
</feature>
<feature type="region of interest" description="Disordered" evidence="1">
    <location>
        <begin position="971"/>
        <end position="1007"/>
    </location>
</feature>
<feature type="region of interest" description="Disordered" evidence="1">
    <location>
        <begin position="567"/>
        <end position="592"/>
    </location>
</feature>
<feature type="compositionally biased region" description="Basic residues" evidence="1">
    <location>
        <begin position="978"/>
        <end position="987"/>
    </location>
</feature>
<feature type="region of interest" description="Disordered" evidence="1">
    <location>
        <begin position="66"/>
        <end position="94"/>
    </location>
</feature>
<feature type="compositionally biased region" description="Basic and acidic residues" evidence="1">
    <location>
        <begin position="991"/>
        <end position="1007"/>
    </location>
</feature>
<dbReference type="Proteomes" id="UP000825935">
    <property type="component" value="Chromosome 12"/>
</dbReference>
<evidence type="ECO:0000313" key="2">
    <source>
        <dbReference type="EMBL" id="KAH7423394.1"/>
    </source>
</evidence>
<reference evidence="2" key="1">
    <citation type="submission" date="2021-08" db="EMBL/GenBank/DDBJ databases">
        <title>WGS assembly of Ceratopteris richardii.</title>
        <authorList>
            <person name="Marchant D.B."/>
            <person name="Chen G."/>
            <person name="Jenkins J."/>
            <person name="Shu S."/>
            <person name="Leebens-Mack J."/>
            <person name="Grimwood J."/>
            <person name="Schmutz J."/>
            <person name="Soltis P."/>
            <person name="Soltis D."/>
            <person name="Chen Z.-H."/>
        </authorList>
    </citation>
    <scope>NUCLEOTIDE SEQUENCE</scope>
    <source>
        <strain evidence="2">Whitten #5841</strain>
        <tissue evidence="2">Leaf</tissue>
    </source>
</reference>
<evidence type="ECO:0000313" key="3">
    <source>
        <dbReference type="Proteomes" id="UP000825935"/>
    </source>
</evidence>
<feature type="region of interest" description="Disordered" evidence="1">
    <location>
        <begin position="1118"/>
        <end position="1152"/>
    </location>
</feature>
<accession>A0A8T2TPP8</accession>
<gene>
    <name evidence="2" type="ORF">KP509_12G053300</name>
</gene>
<name>A0A8T2TPP8_CERRI</name>